<feature type="chain" id="PRO_5035213486" evidence="2">
    <location>
        <begin position="27"/>
        <end position="79"/>
    </location>
</feature>
<comment type="caution">
    <text evidence="3">The sequence shown here is derived from an EMBL/GenBank/DDBJ whole genome shotgun (WGS) entry which is preliminary data.</text>
</comment>
<evidence type="ECO:0000313" key="4">
    <source>
        <dbReference type="Proteomes" id="UP000729402"/>
    </source>
</evidence>
<keyword evidence="4" id="KW-1185">Reference proteome</keyword>
<gene>
    <name evidence="3" type="ORF">GUJ93_ZPchr0002g25100</name>
</gene>
<accession>A0A8J5V9W4</accession>
<evidence type="ECO:0000313" key="3">
    <source>
        <dbReference type="EMBL" id="KAG8056685.1"/>
    </source>
</evidence>
<name>A0A8J5V9W4_ZIZPA</name>
<reference evidence="3" key="2">
    <citation type="submission" date="2021-02" db="EMBL/GenBank/DDBJ databases">
        <authorList>
            <person name="Kimball J.A."/>
            <person name="Haas M.W."/>
            <person name="Macchietto M."/>
            <person name="Kono T."/>
            <person name="Duquette J."/>
            <person name="Shao M."/>
        </authorList>
    </citation>
    <scope>NUCLEOTIDE SEQUENCE</scope>
    <source>
        <tissue evidence="3">Fresh leaf tissue</tissue>
    </source>
</reference>
<dbReference type="EMBL" id="JAAALK010000287">
    <property type="protein sequence ID" value="KAG8056685.1"/>
    <property type="molecule type" value="Genomic_DNA"/>
</dbReference>
<reference evidence="3" key="1">
    <citation type="journal article" date="2021" name="bioRxiv">
        <title>Whole Genome Assembly and Annotation of Northern Wild Rice, Zizania palustris L., Supports a Whole Genome Duplication in the Zizania Genus.</title>
        <authorList>
            <person name="Haas M."/>
            <person name="Kono T."/>
            <person name="Macchietto M."/>
            <person name="Millas R."/>
            <person name="McGilp L."/>
            <person name="Shao M."/>
            <person name="Duquette J."/>
            <person name="Hirsch C.N."/>
            <person name="Kimball J."/>
        </authorList>
    </citation>
    <scope>NUCLEOTIDE SEQUENCE</scope>
    <source>
        <tissue evidence="3">Fresh leaf tissue</tissue>
    </source>
</reference>
<protein>
    <submittedName>
        <fullName evidence="3">Uncharacterized protein</fullName>
    </submittedName>
</protein>
<dbReference type="AlphaFoldDB" id="A0A8J5V9W4"/>
<feature type="signal peptide" evidence="2">
    <location>
        <begin position="1"/>
        <end position="26"/>
    </location>
</feature>
<feature type="region of interest" description="Disordered" evidence="1">
    <location>
        <begin position="35"/>
        <end position="79"/>
    </location>
</feature>
<sequence length="79" mass="8168">MEGRGKVTVAPLLVLVLLVTATFLHADVAAARRLGDDGGRQQHQPSPPPLVSGSKASVPSGCTHDPSIPGRRCPPPKTP</sequence>
<evidence type="ECO:0000256" key="2">
    <source>
        <dbReference type="SAM" id="SignalP"/>
    </source>
</evidence>
<organism evidence="3 4">
    <name type="scientific">Zizania palustris</name>
    <name type="common">Northern wild rice</name>
    <dbReference type="NCBI Taxonomy" id="103762"/>
    <lineage>
        <taxon>Eukaryota</taxon>
        <taxon>Viridiplantae</taxon>
        <taxon>Streptophyta</taxon>
        <taxon>Embryophyta</taxon>
        <taxon>Tracheophyta</taxon>
        <taxon>Spermatophyta</taxon>
        <taxon>Magnoliopsida</taxon>
        <taxon>Liliopsida</taxon>
        <taxon>Poales</taxon>
        <taxon>Poaceae</taxon>
        <taxon>BOP clade</taxon>
        <taxon>Oryzoideae</taxon>
        <taxon>Oryzeae</taxon>
        <taxon>Zizaniinae</taxon>
        <taxon>Zizania</taxon>
    </lineage>
</organism>
<keyword evidence="2" id="KW-0732">Signal</keyword>
<proteinExistence type="predicted"/>
<dbReference type="Proteomes" id="UP000729402">
    <property type="component" value="Unassembled WGS sequence"/>
</dbReference>
<evidence type="ECO:0000256" key="1">
    <source>
        <dbReference type="SAM" id="MobiDB-lite"/>
    </source>
</evidence>